<protein>
    <submittedName>
        <fullName evidence="1">Uncharacterized protein</fullName>
    </submittedName>
</protein>
<feature type="non-terminal residue" evidence="1">
    <location>
        <position position="103"/>
    </location>
</feature>
<dbReference type="EMBL" id="JACXVP010000011">
    <property type="protein sequence ID" value="KAG5575806.1"/>
    <property type="molecule type" value="Genomic_DNA"/>
</dbReference>
<gene>
    <name evidence="1" type="ORF">H5410_055940</name>
</gene>
<dbReference type="Proteomes" id="UP000824120">
    <property type="component" value="Chromosome 11"/>
</dbReference>
<reference evidence="1 2" key="1">
    <citation type="submission" date="2020-09" db="EMBL/GenBank/DDBJ databases">
        <title>De no assembly of potato wild relative species, Solanum commersonii.</title>
        <authorList>
            <person name="Cho K."/>
        </authorList>
    </citation>
    <scope>NUCLEOTIDE SEQUENCE [LARGE SCALE GENOMIC DNA]</scope>
    <source>
        <strain evidence="1">LZ3.2</strain>
        <tissue evidence="1">Leaf</tissue>
    </source>
</reference>
<organism evidence="1 2">
    <name type="scientific">Solanum commersonii</name>
    <name type="common">Commerson's wild potato</name>
    <name type="synonym">Commerson's nightshade</name>
    <dbReference type="NCBI Taxonomy" id="4109"/>
    <lineage>
        <taxon>Eukaryota</taxon>
        <taxon>Viridiplantae</taxon>
        <taxon>Streptophyta</taxon>
        <taxon>Embryophyta</taxon>
        <taxon>Tracheophyta</taxon>
        <taxon>Spermatophyta</taxon>
        <taxon>Magnoliopsida</taxon>
        <taxon>eudicotyledons</taxon>
        <taxon>Gunneridae</taxon>
        <taxon>Pentapetalae</taxon>
        <taxon>asterids</taxon>
        <taxon>lamiids</taxon>
        <taxon>Solanales</taxon>
        <taxon>Solanaceae</taxon>
        <taxon>Solanoideae</taxon>
        <taxon>Solaneae</taxon>
        <taxon>Solanum</taxon>
    </lineage>
</organism>
<dbReference type="OrthoDB" id="768353at2759"/>
<comment type="caution">
    <text evidence="1">The sequence shown here is derived from an EMBL/GenBank/DDBJ whole genome shotgun (WGS) entry which is preliminary data.</text>
</comment>
<sequence>PKRIFEVQIDDVLDEADVEVRFATRIIPKRESFKYLGSVIQGSGDIDDDATASHWGCLDEMEACLLSLLNRLCCMERSVGDPKRMSKNACCGDEDVEMDVWAH</sequence>
<name>A0A9J5WLQ3_SOLCO</name>
<evidence type="ECO:0000313" key="2">
    <source>
        <dbReference type="Proteomes" id="UP000824120"/>
    </source>
</evidence>
<keyword evidence="2" id="KW-1185">Reference proteome</keyword>
<accession>A0A9J5WLQ3</accession>
<dbReference type="AlphaFoldDB" id="A0A9J5WLQ3"/>
<evidence type="ECO:0000313" key="1">
    <source>
        <dbReference type="EMBL" id="KAG5575806.1"/>
    </source>
</evidence>
<proteinExistence type="predicted"/>